<evidence type="ECO:0000313" key="1">
    <source>
        <dbReference type="EMBL" id="CCM05732.1"/>
    </source>
</evidence>
<organism evidence="1 2">
    <name type="scientific">Fibroporia radiculosa</name>
    <dbReference type="NCBI Taxonomy" id="599839"/>
    <lineage>
        <taxon>Eukaryota</taxon>
        <taxon>Fungi</taxon>
        <taxon>Dikarya</taxon>
        <taxon>Basidiomycota</taxon>
        <taxon>Agaricomycotina</taxon>
        <taxon>Agaricomycetes</taxon>
        <taxon>Polyporales</taxon>
        <taxon>Fibroporiaceae</taxon>
        <taxon>Fibroporia</taxon>
    </lineage>
</organism>
<evidence type="ECO:0000313" key="2">
    <source>
        <dbReference type="Proteomes" id="UP000006352"/>
    </source>
</evidence>
<dbReference type="EMBL" id="HE797204">
    <property type="protein sequence ID" value="CCM05732.1"/>
    <property type="molecule type" value="Genomic_DNA"/>
</dbReference>
<protein>
    <submittedName>
        <fullName evidence="1">Uncharacterized protein</fullName>
    </submittedName>
</protein>
<dbReference type="AlphaFoldDB" id="J4I1T1"/>
<proteinExistence type="predicted"/>
<gene>
    <name evidence="1" type="ORF">FIBRA_07964</name>
</gene>
<name>J4I1T1_9APHY</name>
<dbReference type="InParanoid" id="J4I1T1"/>
<dbReference type="Proteomes" id="UP000006352">
    <property type="component" value="Unassembled WGS sequence"/>
</dbReference>
<sequence>MAVPDGHLILLYYTIVYLGT</sequence>
<dbReference type="HOGENOM" id="CLU_3428522_0_0_1"/>
<accession>J4I1T1</accession>
<keyword evidence="2" id="KW-1185">Reference proteome</keyword>
<reference evidence="1 2" key="1">
    <citation type="journal article" date="2012" name="Appl. Environ. Microbiol.">
        <title>Short-read sequencing for genomic analysis of the brown rot fungus Fibroporia radiculosa.</title>
        <authorList>
            <person name="Tang J.D."/>
            <person name="Perkins A.D."/>
            <person name="Sonstegard T.S."/>
            <person name="Schroeder S.G."/>
            <person name="Burgess S.C."/>
            <person name="Diehl S.V."/>
        </authorList>
    </citation>
    <scope>NUCLEOTIDE SEQUENCE [LARGE SCALE GENOMIC DNA]</scope>
    <source>
        <strain evidence="1 2">TFFH 294</strain>
    </source>
</reference>